<dbReference type="Proteomes" id="UP000299102">
    <property type="component" value="Unassembled WGS sequence"/>
</dbReference>
<protein>
    <submittedName>
        <fullName evidence="1">Uncharacterized protein</fullName>
    </submittedName>
</protein>
<accession>A0A4C1XQU0</accession>
<proteinExistence type="predicted"/>
<organism evidence="1 2">
    <name type="scientific">Eumeta variegata</name>
    <name type="common">Bagworm moth</name>
    <name type="synonym">Eumeta japonica</name>
    <dbReference type="NCBI Taxonomy" id="151549"/>
    <lineage>
        <taxon>Eukaryota</taxon>
        <taxon>Metazoa</taxon>
        <taxon>Ecdysozoa</taxon>
        <taxon>Arthropoda</taxon>
        <taxon>Hexapoda</taxon>
        <taxon>Insecta</taxon>
        <taxon>Pterygota</taxon>
        <taxon>Neoptera</taxon>
        <taxon>Endopterygota</taxon>
        <taxon>Lepidoptera</taxon>
        <taxon>Glossata</taxon>
        <taxon>Ditrysia</taxon>
        <taxon>Tineoidea</taxon>
        <taxon>Psychidae</taxon>
        <taxon>Oiketicinae</taxon>
        <taxon>Eumeta</taxon>
    </lineage>
</organism>
<comment type="caution">
    <text evidence="1">The sequence shown here is derived from an EMBL/GenBank/DDBJ whole genome shotgun (WGS) entry which is preliminary data.</text>
</comment>
<reference evidence="1 2" key="1">
    <citation type="journal article" date="2019" name="Commun. Biol.">
        <title>The bagworm genome reveals a unique fibroin gene that provides high tensile strength.</title>
        <authorList>
            <person name="Kono N."/>
            <person name="Nakamura H."/>
            <person name="Ohtoshi R."/>
            <person name="Tomita M."/>
            <person name="Numata K."/>
            <person name="Arakawa K."/>
        </authorList>
    </citation>
    <scope>NUCLEOTIDE SEQUENCE [LARGE SCALE GENOMIC DNA]</scope>
</reference>
<evidence type="ECO:0000313" key="2">
    <source>
        <dbReference type="Proteomes" id="UP000299102"/>
    </source>
</evidence>
<dbReference type="AlphaFoldDB" id="A0A4C1XQU0"/>
<keyword evidence="2" id="KW-1185">Reference proteome</keyword>
<dbReference type="EMBL" id="BGZK01000903">
    <property type="protein sequence ID" value="GBP64607.1"/>
    <property type="molecule type" value="Genomic_DNA"/>
</dbReference>
<evidence type="ECO:0000313" key="1">
    <source>
        <dbReference type="EMBL" id="GBP64607.1"/>
    </source>
</evidence>
<gene>
    <name evidence="1" type="ORF">EVAR_46534_1</name>
</gene>
<sequence>MLLKFVYTTLSTHSVGLLSQVVHDTHQRAATAFVSINNPYYSEKEMEELTFCKDICRGNPDFKWLTWRANDGTTSFCCEFQDFNRTVKHLSTLKVNDLFY</sequence>
<dbReference type="OrthoDB" id="5960141at2759"/>
<name>A0A4C1XQU0_EUMVA</name>